<dbReference type="GO" id="GO:0000156">
    <property type="term" value="F:phosphorelay response regulator activity"/>
    <property type="evidence" value="ECO:0007669"/>
    <property type="project" value="InterPro"/>
</dbReference>
<dbReference type="SUPFAM" id="SSF52172">
    <property type="entry name" value="CheY-like"/>
    <property type="match status" value="1"/>
</dbReference>
<gene>
    <name evidence="4" type="ORF">GCM10007049_23930</name>
</gene>
<feature type="domain" description="HTH LytTR-type" evidence="3">
    <location>
        <begin position="149"/>
        <end position="256"/>
    </location>
</feature>
<keyword evidence="4" id="KW-0238">DNA-binding</keyword>
<keyword evidence="1" id="KW-0597">Phosphoprotein</keyword>
<evidence type="ECO:0000313" key="4">
    <source>
        <dbReference type="EMBL" id="GGZ30439.1"/>
    </source>
</evidence>
<dbReference type="Gene3D" id="3.40.50.2300">
    <property type="match status" value="1"/>
</dbReference>
<reference evidence="4" key="2">
    <citation type="submission" date="2020-09" db="EMBL/GenBank/DDBJ databases">
        <authorList>
            <person name="Sun Q."/>
            <person name="Kim S."/>
        </authorList>
    </citation>
    <scope>NUCLEOTIDE SEQUENCE</scope>
    <source>
        <strain evidence="4">KCTC 12368</strain>
    </source>
</reference>
<evidence type="ECO:0000259" key="3">
    <source>
        <dbReference type="PROSITE" id="PS50930"/>
    </source>
</evidence>
<dbReference type="EMBL" id="BMWX01000004">
    <property type="protein sequence ID" value="GGZ30439.1"/>
    <property type="molecule type" value="Genomic_DNA"/>
</dbReference>
<dbReference type="PROSITE" id="PS50110">
    <property type="entry name" value="RESPONSE_REGULATORY"/>
    <property type="match status" value="1"/>
</dbReference>
<dbReference type="InterPro" id="IPR007492">
    <property type="entry name" value="LytTR_DNA-bd_dom"/>
</dbReference>
<organism evidence="4 5">
    <name type="scientific">Echinicola pacifica</name>
    <dbReference type="NCBI Taxonomy" id="346377"/>
    <lineage>
        <taxon>Bacteria</taxon>
        <taxon>Pseudomonadati</taxon>
        <taxon>Bacteroidota</taxon>
        <taxon>Cytophagia</taxon>
        <taxon>Cytophagales</taxon>
        <taxon>Cyclobacteriaceae</taxon>
        <taxon>Echinicola</taxon>
    </lineage>
</organism>
<dbReference type="AlphaFoldDB" id="A0A918USM4"/>
<dbReference type="InterPro" id="IPR001789">
    <property type="entry name" value="Sig_transdc_resp-reg_receiver"/>
</dbReference>
<dbReference type="InterPro" id="IPR046947">
    <property type="entry name" value="LytR-like"/>
</dbReference>
<accession>A0A918USM4</accession>
<reference evidence="4" key="1">
    <citation type="journal article" date="2014" name="Int. J. Syst. Evol. Microbiol.">
        <title>Complete genome sequence of Corynebacterium casei LMG S-19264T (=DSM 44701T), isolated from a smear-ripened cheese.</title>
        <authorList>
            <consortium name="US DOE Joint Genome Institute (JGI-PGF)"/>
            <person name="Walter F."/>
            <person name="Albersmeier A."/>
            <person name="Kalinowski J."/>
            <person name="Ruckert C."/>
        </authorList>
    </citation>
    <scope>NUCLEOTIDE SEQUENCE</scope>
    <source>
        <strain evidence="4">KCTC 12368</strain>
    </source>
</reference>
<feature type="domain" description="Response regulatory" evidence="2">
    <location>
        <begin position="2"/>
        <end position="115"/>
    </location>
</feature>
<dbReference type="SMART" id="SM00448">
    <property type="entry name" value="REC"/>
    <property type="match status" value="1"/>
</dbReference>
<protein>
    <submittedName>
        <fullName evidence="4">DNA-binding response regulator</fullName>
    </submittedName>
</protein>
<dbReference type="Proteomes" id="UP000619457">
    <property type="component" value="Unassembled WGS sequence"/>
</dbReference>
<dbReference type="PANTHER" id="PTHR37299:SF1">
    <property type="entry name" value="STAGE 0 SPORULATION PROTEIN A HOMOLOG"/>
    <property type="match status" value="1"/>
</dbReference>
<name>A0A918USM4_9BACT</name>
<feature type="modified residue" description="4-aspartylphosphate" evidence="1">
    <location>
        <position position="55"/>
    </location>
</feature>
<dbReference type="SMART" id="SM00850">
    <property type="entry name" value="LytTR"/>
    <property type="match status" value="1"/>
</dbReference>
<dbReference type="Gene3D" id="2.40.50.1020">
    <property type="entry name" value="LytTr DNA-binding domain"/>
    <property type="match status" value="1"/>
</dbReference>
<evidence type="ECO:0000313" key="5">
    <source>
        <dbReference type="Proteomes" id="UP000619457"/>
    </source>
</evidence>
<evidence type="ECO:0000259" key="2">
    <source>
        <dbReference type="PROSITE" id="PS50110"/>
    </source>
</evidence>
<dbReference type="RefSeq" id="WP_018474587.1">
    <property type="nucleotide sequence ID" value="NZ_BMWX01000004.1"/>
</dbReference>
<dbReference type="InterPro" id="IPR011006">
    <property type="entry name" value="CheY-like_superfamily"/>
</dbReference>
<evidence type="ECO:0000256" key="1">
    <source>
        <dbReference type="PROSITE-ProRule" id="PRU00169"/>
    </source>
</evidence>
<dbReference type="GO" id="GO:0003677">
    <property type="term" value="F:DNA binding"/>
    <property type="evidence" value="ECO:0007669"/>
    <property type="project" value="UniProtKB-KW"/>
</dbReference>
<keyword evidence="5" id="KW-1185">Reference proteome</keyword>
<dbReference type="PROSITE" id="PS50930">
    <property type="entry name" value="HTH_LYTTR"/>
    <property type="match status" value="1"/>
</dbReference>
<dbReference type="PANTHER" id="PTHR37299">
    <property type="entry name" value="TRANSCRIPTIONAL REGULATOR-RELATED"/>
    <property type="match status" value="1"/>
</dbReference>
<sequence length="256" mass="29591">MKVLIVEDESPAANKLKQMLLRYSNEMEMVANLSSVQETVAWLSSHPAPDLIMMDIQIDDGLCFEIFKEVKVLSPVIFTTAYDQYAIRAFEVHSIDYLLKPFSYEKLEISLNKLMDIQQNRQELKPSPVNMDQLMEALEGQKQRFKSRFLVKAGTKIRSVKSSEIAYIYTDRKLNLLVTGEGDRYPVDQSLDELSQLLDPQDFFRANRQLIIHIDAVKVIHPYFKGRVKLEITPSLDQEIIISSERTPSFKAWLDQ</sequence>
<dbReference type="Pfam" id="PF00072">
    <property type="entry name" value="Response_reg"/>
    <property type="match status" value="1"/>
</dbReference>
<comment type="caution">
    <text evidence="4">The sequence shown here is derived from an EMBL/GenBank/DDBJ whole genome shotgun (WGS) entry which is preliminary data.</text>
</comment>
<dbReference type="Pfam" id="PF04397">
    <property type="entry name" value="LytTR"/>
    <property type="match status" value="1"/>
</dbReference>
<proteinExistence type="predicted"/>